<evidence type="ECO:0000313" key="3">
    <source>
        <dbReference type="Proteomes" id="UP001066276"/>
    </source>
</evidence>
<accession>A0AAV7WN80</accession>
<protein>
    <submittedName>
        <fullName evidence="2">Uncharacterized protein</fullName>
    </submittedName>
</protein>
<evidence type="ECO:0000256" key="1">
    <source>
        <dbReference type="SAM" id="MobiDB-lite"/>
    </source>
</evidence>
<feature type="region of interest" description="Disordered" evidence="1">
    <location>
        <begin position="159"/>
        <end position="232"/>
    </location>
</feature>
<feature type="region of interest" description="Disordered" evidence="1">
    <location>
        <begin position="1"/>
        <end position="40"/>
    </location>
</feature>
<comment type="caution">
    <text evidence="2">The sequence shown here is derived from an EMBL/GenBank/DDBJ whole genome shotgun (WGS) entry which is preliminary data.</text>
</comment>
<proteinExistence type="predicted"/>
<dbReference type="EMBL" id="JANPWB010000001">
    <property type="protein sequence ID" value="KAJ1215524.1"/>
    <property type="molecule type" value="Genomic_DNA"/>
</dbReference>
<sequence length="232" mass="25831">MKQTLKSSVRLEGPKKKKRRDPRWLAREQQETFRQTQLGEPGKLSQCCELDGSVQPPMSQYWGSNVLHLSSGPEGRVTGAARRPSRHRNTLQQVQLVRWQAPERSPTLAPGKLRVYEEYADKMVLFAVEAKEPSGCEEAHLRKGVYVLYTGVGMDEESQQSVSLATAEREQKPNSGLPSPLQRQGRRKAIKRGAVGPRHANWTAALAATQPDRADGTHSTTGDVEEAHDVET</sequence>
<organism evidence="2 3">
    <name type="scientific">Pleurodeles waltl</name>
    <name type="common">Iberian ribbed newt</name>
    <dbReference type="NCBI Taxonomy" id="8319"/>
    <lineage>
        <taxon>Eukaryota</taxon>
        <taxon>Metazoa</taxon>
        <taxon>Chordata</taxon>
        <taxon>Craniata</taxon>
        <taxon>Vertebrata</taxon>
        <taxon>Euteleostomi</taxon>
        <taxon>Amphibia</taxon>
        <taxon>Batrachia</taxon>
        <taxon>Caudata</taxon>
        <taxon>Salamandroidea</taxon>
        <taxon>Salamandridae</taxon>
        <taxon>Pleurodelinae</taxon>
        <taxon>Pleurodeles</taxon>
    </lineage>
</organism>
<keyword evidence="3" id="KW-1185">Reference proteome</keyword>
<reference evidence="2" key="1">
    <citation type="journal article" date="2022" name="bioRxiv">
        <title>Sequencing and chromosome-scale assembly of the giantPleurodeles waltlgenome.</title>
        <authorList>
            <person name="Brown T."/>
            <person name="Elewa A."/>
            <person name="Iarovenko S."/>
            <person name="Subramanian E."/>
            <person name="Araus A.J."/>
            <person name="Petzold A."/>
            <person name="Susuki M."/>
            <person name="Suzuki K.-i.T."/>
            <person name="Hayashi T."/>
            <person name="Toyoda A."/>
            <person name="Oliveira C."/>
            <person name="Osipova E."/>
            <person name="Leigh N.D."/>
            <person name="Simon A."/>
            <person name="Yun M.H."/>
        </authorList>
    </citation>
    <scope>NUCLEOTIDE SEQUENCE</scope>
    <source>
        <strain evidence="2">20211129_DDA</strain>
        <tissue evidence="2">Liver</tissue>
    </source>
</reference>
<evidence type="ECO:0000313" key="2">
    <source>
        <dbReference type="EMBL" id="KAJ1215524.1"/>
    </source>
</evidence>
<gene>
    <name evidence="2" type="ORF">NDU88_003132</name>
</gene>
<dbReference type="Proteomes" id="UP001066276">
    <property type="component" value="Chromosome 1_1"/>
</dbReference>
<feature type="compositionally biased region" description="Basic and acidic residues" evidence="1">
    <location>
        <begin position="22"/>
        <end position="31"/>
    </location>
</feature>
<dbReference type="AlphaFoldDB" id="A0AAV7WN80"/>
<name>A0AAV7WN80_PLEWA</name>